<evidence type="ECO:0000313" key="3">
    <source>
        <dbReference type="Proteomes" id="UP000665020"/>
    </source>
</evidence>
<dbReference type="InterPro" id="IPR006151">
    <property type="entry name" value="Shikm_DH/Glu-tRNA_Rdtase"/>
</dbReference>
<dbReference type="InterPro" id="IPR036291">
    <property type="entry name" value="NAD(P)-bd_dom_sf"/>
</dbReference>
<gene>
    <name evidence="2" type="ORF">GM661_16005</name>
</gene>
<sequence>MDKFGFIIHPLEITDYSRKYSWADKLPDYVLERVTRMLPALKVSHITGVESEATGKEIEGYFVSCFLTTRQMMSLPTDKVIKKIIHAGEKARELGAQIVGLGAFTSVVGDKGITVARELGIPVTTGNSYTVATAIKGTRLAVKKMGYQLTDITAAVVGATGSIGRAVSLVLSSDLERLILVGRDMGRLNQLKKEIEGLNYQLEINCTTDVKQAVSSSEVIISASGAVDALIDPVDLLPGAVVCDVARPRDVAVRVGTQRDDVLVIEGGIVEVPGAVNFNFNFGYPPKTAYACMAETMMLTLEGRFEDYSLGPFIEVEKVKETASMAEKHGFKLAGLRSFERALSDHKIAEIRQRAEEKMMMMY</sequence>
<dbReference type="KEGG" id="ifn:GM661_16005"/>
<accession>A0A8A7KD44</accession>
<keyword evidence="3" id="KW-1185">Reference proteome</keyword>
<dbReference type="AlphaFoldDB" id="A0A8A7KD44"/>
<protein>
    <submittedName>
        <fullName evidence="2">Shikimate dehydrogenase</fullName>
    </submittedName>
</protein>
<dbReference type="EMBL" id="CP046640">
    <property type="protein sequence ID" value="QTL99351.1"/>
    <property type="molecule type" value="Genomic_DNA"/>
</dbReference>
<dbReference type="Pfam" id="PF01488">
    <property type="entry name" value="Shikimate_DH"/>
    <property type="match status" value="1"/>
</dbReference>
<dbReference type="Gene3D" id="3.40.50.720">
    <property type="entry name" value="NAD(P)-binding Rossmann-like Domain"/>
    <property type="match status" value="1"/>
</dbReference>
<evidence type="ECO:0000259" key="1">
    <source>
        <dbReference type="Pfam" id="PF01488"/>
    </source>
</evidence>
<evidence type="ECO:0000313" key="2">
    <source>
        <dbReference type="EMBL" id="QTL99351.1"/>
    </source>
</evidence>
<organism evidence="2 3">
    <name type="scientific">Iocasia fonsfrigidae</name>
    <dbReference type="NCBI Taxonomy" id="2682810"/>
    <lineage>
        <taxon>Bacteria</taxon>
        <taxon>Bacillati</taxon>
        <taxon>Bacillota</taxon>
        <taxon>Clostridia</taxon>
        <taxon>Halanaerobiales</taxon>
        <taxon>Halanaerobiaceae</taxon>
        <taxon>Iocasia</taxon>
    </lineage>
</organism>
<dbReference type="SUPFAM" id="SSF51735">
    <property type="entry name" value="NAD(P)-binding Rossmann-fold domains"/>
    <property type="match status" value="1"/>
</dbReference>
<feature type="domain" description="Quinate/shikimate 5-dehydrogenase/glutamyl-tRNA reductase" evidence="1">
    <location>
        <begin position="140"/>
        <end position="259"/>
    </location>
</feature>
<reference evidence="2" key="1">
    <citation type="submission" date="2019-12" db="EMBL/GenBank/DDBJ databases">
        <authorList>
            <person name="zhang j."/>
            <person name="sun C.M."/>
        </authorList>
    </citation>
    <scope>NUCLEOTIDE SEQUENCE</scope>
    <source>
        <strain evidence="2">NS-1</strain>
    </source>
</reference>
<name>A0A8A7KD44_9FIRM</name>
<dbReference type="RefSeq" id="WP_125986131.1">
    <property type="nucleotide sequence ID" value="NZ_CP046640.1"/>
</dbReference>
<dbReference type="Proteomes" id="UP000665020">
    <property type="component" value="Chromosome"/>
</dbReference>
<proteinExistence type="predicted"/>